<dbReference type="CDD" id="cd00118">
    <property type="entry name" value="LysM"/>
    <property type="match status" value="1"/>
</dbReference>
<organism evidence="4 5">
    <name type="scientific">Chromobacterium alticapitis</name>
    <dbReference type="NCBI Taxonomy" id="2073169"/>
    <lineage>
        <taxon>Bacteria</taxon>
        <taxon>Pseudomonadati</taxon>
        <taxon>Pseudomonadota</taxon>
        <taxon>Betaproteobacteria</taxon>
        <taxon>Neisseriales</taxon>
        <taxon>Chromobacteriaceae</taxon>
        <taxon>Chromobacterium</taxon>
    </lineage>
</organism>
<evidence type="ECO:0000313" key="4">
    <source>
        <dbReference type="EMBL" id="POZ60785.1"/>
    </source>
</evidence>
<dbReference type="Proteomes" id="UP000237082">
    <property type="component" value="Unassembled WGS sequence"/>
</dbReference>
<dbReference type="Gene3D" id="3.10.350.10">
    <property type="entry name" value="LysM domain"/>
    <property type="match status" value="1"/>
</dbReference>
<dbReference type="InterPro" id="IPR018392">
    <property type="entry name" value="LysM"/>
</dbReference>
<dbReference type="Pfam" id="PF01476">
    <property type="entry name" value="LysM"/>
    <property type="match status" value="1"/>
</dbReference>
<evidence type="ECO:0000256" key="2">
    <source>
        <dbReference type="SAM" id="Phobius"/>
    </source>
</evidence>
<evidence type="ECO:0000313" key="5">
    <source>
        <dbReference type="Proteomes" id="UP000237082"/>
    </source>
</evidence>
<keyword evidence="5" id="KW-1185">Reference proteome</keyword>
<protein>
    <recommendedName>
        <fullName evidence="3">LysM domain-containing protein</fullName>
    </recommendedName>
</protein>
<dbReference type="Pfam" id="PF14414">
    <property type="entry name" value="WHH"/>
    <property type="match status" value="1"/>
</dbReference>
<feature type="compositionally biased region" description="Pro residues" evidence="1">
    <location>
        <begin position="382"/>
        <end position="392"/>
    </location>
</feature>
<reference evidence="5" key="1">
    <citation type="submission" date="2018-02" db="EMBL/GenBank/DDBJ databases">
        <authorList>
            <person name="O'Hara-Hanley K."/>
            <person name="Soby S."/>
        </authorList>
    </citation>
    <scope>NUCLEOTIDE SEQUENCE [LARGE SCALE GENOMIC DNA]</scope>
    <source>
        <strain evidence="5">MWU14-2602</strain>
    </source>
</reference>
<proteinExistence type="predicted"/>
<keyword evidence="2" id="KW-0472">Membrane</keyword>
<dbReference type="InterPro" id="IPR036779">
    <property type="entry name" value="LysM_dom_sf"/>
</dbReference>
<dbReference type="PROSITE" id="PS51782">
    <property type="entry name" value="LYSM"/>
    <property type="match status" value="1"/>
</dbReference>
<feature type="domain" description="LysM" evidence="3">
    <location>
        <begin position="305"/>
        <end position="352"/>
    </location>
</feature>
<comment type="caution">
    <text evidence="4">The sequence shown here is derived from an EMBL/GenBank/DDBJ whole genome shotgun (WGS) entry which is preliminary data.</text>
</comment>
<sequence length="1065" mass="112363">QDGKDGSKQTQDNWYDYDAMNRFTVTMGSHDAQGNLVLGSRGVRVEYDRFGRRVKASNGSDGTVETYSYTADGYLTETQINGTRAFLRGNDLQGRVLDYQSYDWKGDGSTKASIAHTDYDVDNKITRQVVDGATTDYKLLADGTTDVTTQVSQGTTVTTYYGYEWWDDAKQSTITAQPYNENAPGWQPGISHLSYDVNGHLKEAVDERGHRSLRYVNDAQGVVIRREEVDHASLFKKQDYYYVDGRQVGAVGNDGPSRVDFAQALAQGKLGNNKDQYRFGKAVSSADFDQNYEPIGPNYPAQAPGSVTVRAGDTLQSLAASLWGDRSLWYLLADANGLKDDAKLDAGQVLQVPNKVTNFHNNSGTYRVYSPGEAVGDVTPTLPDPPPPPPPPDGDDGCGGIGMVFVAVVAVVATVFTAGAALAVMGPALAATTGGMMLAGAVGAAVGSIASQGMAMAMGMQSKFSWSQVGMAAIGGAVTGGMSTGAFGSALQNSNVAVQAMASSVITQGVAMATGLQKSFNWTSVAASGVAAWAGSASGLQAGKGANPFERIGYGAMRGMIGGTIQSVLGEDHRPNWGELAASSFGNAVGDQVTGSIQAAEQERLARAGREVDAIQGMYGQTQKSMLEGLMSLGRSPDEGGSRESQTDTRSMDGEGSASDRNNDGAEPNAANDMAQTLASMIQEQKQASPPKLNYRTMTAEANATTQNDVALSGSFGGDRLVVMAGDRDSSVPIQRGADPYEEKFEEAFNAAGKQYQASRSNAQSTVEDIMGQPLNGRSNYTLSLGWSKVVSGEVGILDFLTYQTPDAKARIQEENAHWAPSPFEQRMDMLSSSPMASLAYFGAVAVNASPSAQDTAITLGYYGGNTLASLASVGADATQYGLVGASRPQSGVALSQENSLSVSRSDPYEILRSVPNAGVSSLAADSVGAADWVRPRGWRLPATNGQWSGIPGNSSWTSFNDSVNAVTGGQPIPFKNGYPNFSQWSQGTFTFDNLTGTNADFGLVYDAVAKEYGLANRTAGQNLLRDLGLSPHHVEDGLNIELVPTDLHGNVPHIGGAANLRKGG</sequence>
<keyword evidence="2" id="KW-0812">Transmembrane</keyword>
<feature type="region of interest" description="Disordered" evidence="1">
    <location>
        <begin position="631"/>
        <end position="670"/>
    </location>
</feature>
<evidence type="ECO:0000259" key="3">
    <source>
        <dbReference type="PROSITE" id="PS51782"/>
    </source>
</evidence>
<name>A0A2S5DCH7_9NEIS</name>
<feature type="non-terminal residue" evidence="4">
    <location>
        <position position="1"/>
    </location>
</feature>
<gene>
    <name evidence="4" type="ORF">C2I19_17070</name>
</gene>
<feature type="region of interest" description="Disordered" evidence="1">
    <location>
        <begin position="374"/>
        <end position="397"/>
    </location>
</feature>
<feature type="transmembrane region" description="Helical" evidence="2">
    <location>
        <begin position="400"/>
        <end position="424"/>
    </location>
</feature>
<dbReference type="SMART" id="SM00257">
    <property type="entry name" value="LysM"/>
    <property type="match status" value="1"/>
</dbReference>
<feature type="transmembrane region" description="Helical" evidence="2">
    <location>
        <begin position="436"/>
        <end position="458"/>
    </location>
</feature>
<accession>A0A2S5DCH7</accession>
<dbReference type="AlphaFoldDB" id="A0A2S5DCH7"/>
<dbReference type="EMBL" id="PQWB01000096">
    <property type="protein sequence ID" value="POZ60785.1"/>
    <property type="molecule type" value="Genomic_DNA"/>
</dbReference>
<keyword evidence="2" id="KW-1133">Transmembrane helix</keyword>
<dbReference type="RefSeq" id="WP_146056856.1">
    <property type="nucleotide sequence ID" value="NZ_PQWB01000096.1"/>
</dbReference>
<evidence type="ECO:0000256" key="1">
    <source>
        <dbReference type="SAM" id="MobiDB-lite"/>
    </source>
</evidence>
<dbReference type="InterPro" id="IPR032869">
    <property type="entry name" value="WHH_dom_containing"/>
</dbReference>
<dbReference type="OrthoDB" id="7219667at2"/>
<feature type="compositionally biased region" description="Basic and acidic residues" evidence="1">
    <location>
        <begin position="636"/>
        <end position="653"/>
    </location>
</feature>